<reference evidence="1" key="1">
    <citation type="submission" date="2020-02" db="EMBL/GenBank/DDBJ databases">
        <authorList>
            <person name="Meier V. D."/>
        </authorList>
    </citation>
    <scope>NUCLEOTIDE SEQUENCE</scope>
    <source>
        <strain evidence="1">AVDCRST_MAG18</strain>
    </source>
</reference>
<organism evidence="1">
    <name type="scientific">uncultured Thermomicrobiales bacterium</name>
    <dbReference type="NCBI Taxonomy" id="1645740"/>
    <lineage>
        <taxon>Bacteria</taxon>
        <taxon>Pseudomonadati</taxon>
        <taxon>Thermomicrobiota</taxon>
        <taxon>Thermomicrobia</taxon>
        <taxon>Thermomicrobiales</taxon>
        <taxon>environmental samples</taxon>
    </lineage>
</organism>
<name>A0A6J4VM33_9BACT</name>
<gene>
    <name evidence="1" type="ORF">AVDCRST_MAG18-2717</name>
</gene>
<proteinExistence type="predicted"/>
<protein>
    <submittedName>
        <fullName evidence="1">Uncharacterized protein</fullName>
    </submittedName>
</protein>
<accession>A0A6J4VM33</accession>
<dbReference type="EMBL" id="CADCWN010000209">
    <property type="protein sequence ID" value="CAA9577472.1"/>
    <property type="molecule type" value="Genomic_DNA"/>
</dbReference>
<evidence type="ECO:0000313" key="1">
    <source>
        <dbReference type="EMBL" id="CAA9577472.1"/>
    </source>
</evidence>
<sequence>MSATRRRLKAIWANLIQGRKAGIAPQLLGGGRFCALTPLEAGIGSRRRRR</sequence>
<dbReference type="AlphaFoldDB" id="A0A6J4VM33"/>